<dbReference type="AntiFam" id="ANF00013">
    <property type="entry name" value="tRNA translation"/>
</dbReference>
<protein>
    <submittedName>
        <fullName evidence="1">Uncharacterized protein</fullName>
    </submittedName>
</protein>
<comment type="caution">
    <text evidence="1">The sequence shown here is derived from an EMBL/GenBank/DDBJ whole genome shotgun (WGS) entry which is preliminary data.</text>
</comment>
<dbReference type="Proteomes" id="UP000281604">
    <property type="component" value="Unassembled WGS sequence"/>
</dbReference>
<gene>
    <name evidence="1" type="ORF">ALQ30_200488</name>
</gene>
<name>A0A3M3ZW40_9PSED</name>
<accession>A0A3M3ZW40</accession>
<evidence type="ECO:0000313" key="1">
    <source>
        <dbReference type="EMBL" id="RMO98858.1"/>
    </source>
</evidence>
<dbReference type="AlphaFoldDB" id="A0A3M3ZW40"/>
<organism evidence="1 2">
    <name type="scientific">Pseudomonas syringae pv. persicae</name>
    <dbReference type="NCBI Taxonomy" id="237306"/>
    <lineage>
        <taxon>Bacteria</taxon>
        <taxon>Pseudomonadati</taxon>
        <taxon>Pseudomonadota</taxon>
        <taxon>Gammaproteobacteria</taxon>
        <taxon>Pseudomonadales</taxon>
        <taxon>Pseudomonadaceae</taxon>
        <taxon>Pseudomonas</taxon>
    </lineage>
</organism>
<proteinExistence type="predicted"/>
<evidence type="ECO:0000313" key="2">
    <source>
        <dbReference type="Proteomes" id="UP000281604"/>
    </source>
</evidence>
<dbReference type="EMBL" id="RBQE01000503">
    <property type="protein sequence ID" value="RMO98858.1"/>
    <property type="molecule type" value="Genomic_DNA"/>
</dbReference>
<sequence length="102" mass="10743">MHQLAVVPVAVGCSFVGGGGYGVMEGLLASVCRVRGMICVAGRPQLDAPYPCEYHGARVAPVAQLDRVLPSEGRGRGFESRLVHHLLSLVLQGVSSTTRNLS</sequence>
<reference evidence="1 2" key="1">
    <citation type="submission" date="2018-08" db="EMBL/GenBank/DDBJ databases">
        <title>Recombination of ecologically and evolutionarily significant loci maintains genetic cohesion in the Pseudomonas syringae species complex.</title>
        <authorList>
            <person name="Dillon M."/>
            <person name="Thakur S."/>
            <person name="Almeida R.N.D."/>
            <person name="Weir B.S."/>
            <person name="Guttman D.S."/>
        </authorList>
    </citation>
    <scope>NUCLEOTIDE SEQUENCE [LARGE SCALE GENOMIC DNA]</scope>
    <source>
        <strain evidence="1 2">ICMP 3706</strain>
    </source>
</reference>